<reference evidence="14 15" key="2">
    <citation type="submission" date="2019-01" db="EMBL/GenBank/DDBJ databases">
        <title>The decoding of complex shrimp genome reveals the adaptation for benthos swimmer, frequently molting mechanism and breeding impact on genome.</title>
        <authorList>
            <person name="Sun Y."/>
            <person name="Gao Y."/>
            <person name="Yu Y."/>
        </authorList>
    </citation>
    <scope>NUCLEOTIDE SEQUENCE [LARGE SCALE GENOMIC DNA]</scope>
    <source>
        <tissue evidence="14">Muscle</tissue>
    </source>
</reference>
<dbReference type="PROSITE" id="PS00028">
    <property type="entry name" value="ZINC_FINGER_C2H2_1"/>
    <property type="match status" value="1"/>
</dbReference>
<dbReference type="PANTHER" id="PTHR16515">
    <property type="entry name" value="PR DOMAIN ZINC FINGER PROTEIN"/>
    <property type="match status" value="1"/>
</dbReference>
<dbReference type="EMBL" id="QCYY01000797">
    <property type="protein sequence ID" value="ROT82610.1"/>
    <property type="molecule type" value="Genomic_DNA"/>
</dbReference>
<dbReference type="GO" id="GO:0005634">
    <property type="term" value="C:nucleus"/>
    <property type="evidence" value="ECO:0007669"/>
    <property type="project" value="UniProtKB-SubCell"/>
</dbReference>
<keyword evidence="3" id="KW-0479">Metal-binding</keyword>
<name>A0A3R7MHF0_PENVA</name>
<dbReference type="InterPro" id="IPR050331">
    <property type="entry name" value="Zinc_finger"/>
</dbReference>
<dbReference type="PROSITE" id="PS50157">
    <property type="entry name" value="ZINC_FINGER_C2H2_2"/>
    <property type="match status" value="2"/>
</dbReference>
<dbReference type="FunFam" id="3.30.160.60:FF:000065">
    <property type="entry name" value="B-cell CLL/lymphoma 6, member B"/>
    <property type="match status" value="1"/>
</dbReference>
<evidence type="ECO:0000256" key="5">
    <source>
        <dbReference type="ARBA" id="ARBA00022771"/>
    </source>
</evidence>
<feature type="region of interest" description="Disordered" evidence="12">
    <location>
        <begin position="19"/>
        <end position="58"/>
    </location>
</feature>
<evidence type="ECO:0000259" key="13">
    <source>
        <dbReference type="PROSITE" id="PS50157"/>
    </source>
</evidence>
<dbReference type="Gene3D" id="3.30.160.60">
    <property type="entry name" value="Classic Zinc Finger"/>
    <property type="match status" value="2"/>
</dbReference>
<dbReference type="FunFam" id="3.30.160.60:FF:001506">
    <property type="entry name" value="Zinc finger protein"/>
    <property type="match status" value="1"/>
</dbReference>
<keyword evidence="8" id="KW-0238">DNA-binding</keyword>
<dbReference type="Proteomes" id="UP000283509">
    <property type="component" value="Unassembled WGS sequence"/>
</dbReference>
<comment type="caution">
    <text evidence="14">The sequence shown here is derived from an EMBL/GenBank/DDBJ whole genome shotgun (WGS) entry which is preliminary data.</text>
</comment>
<keyword evidence="10" id="KW-0539">Nucleus</keyword>
<feature type="domain" description="C2H2-type" evidence="13">
    <location>
        <begin position="103"/>
        <end position="131"/>
    </location>
</feature>
<evidence type="ECO:0000256" key="4">
    <source>
        <dbReference type="ARBA" id="ARBA00022737"/>
    </source>
</evidence>
<dbReference type="InterPro" id="IPR036236">
    <property type="entry name" value="Znf_C2H2_sf"/>
</dbReference>
<evidence type="ECO:0000256" key="10">
    <source>
        <dbReference type="ARBA" id="ARBA00023242"/>
    </source>
</evidence>
<dbReference type="STRING" id="6689.A0A3R7MHF0"/>
<reference evidence="14 15" key="1">
    <citation type="submission" date="2018-04" db="EMBL/GenBank/DDBJ databases">
        <authorList>
            <person name="Zhang X."/>
            <person name="Yuan J."/>
            <person name="Li F."/>
            <person name="Xiang J."/>
        </authorList>
    </citation>
    <scope>NUCLEOTIDE SEQUENCE [LARGE SCALE GENOMIC DNA]</scope>
    <source>
        <tissue evidence="14">Muscle</tissue>
    </source>
</reference>
<keyword evidence="7" id="KW-0805">Transcription regulation</keyword>
<keyword evidence="15" id="KW-1185">Reference proteome</keyword>
<dbReference type="SMART" id="SM00355">
    <property type="entry name" value="ZnF_C2H2"/>
    <property type="match status" value="2"/>
</dbReference>
<accession>A0A3R7MHF0</accession>
<dbReference type="Pfam" id="PF00096">
    <property type="entry name" value="zf-C2H2"/>
    <property type="match status" value="2"/>
</dbReference>
<dbReference type="SUPFAM" id="SSF57667">
    <property type="entry name" value="beta-beta-alpha zinc fingers"/>
    <property type="match status" value="2"/>
</dbReference>
<dbReference type="GO" id="GO:0003677">
    <property type="term" value="F:DNA binding"/>
    <property type="evidence" value="ECO:0007669"/>
    <property type="project" value="UniProtKB-KW"/>
</dbReference>
<dbReference type="InterPro" id="IPR013087">
    <property type="entry name" value="Znf_C2H2_type"/>
</dbReference>
<feature type="compositionally biased region" description="Basic and acidic residues" evidence="12">
    <location>
        <begin position="19"/>
        <end position="34"/>
    </location>
</feature>
<evidence type="ECO:0000256" key="8">
    <source>
        <dbReference type="ARBA" id="ARBA00023125"/>
    </source>
</evidence>
<dbReference type="PANTHER" id="PTHR16515:SF49">
    <property type="entry name" value="GASTRULA ZINC FINGER PROTEIN XLCGF49.1-LIKE-RELATED"/>
    <property type="match status" value="1"/>
</dbReference>
<evidence type="ECO:0000313" key="14">
    <source>
        <dbReference type="EMBL" id="ROT82610.1"/>
    </source>
</evidence>
<dbReference type="GO" id="GO:0008270">
    <property type="term" value="F:zinc ion binding"/>
    <property type="evidence" value="ECO:0007669"/>
    <property type="project" value="UniProtKB-KW"/>
</dbReference>
<evidence type="ECO:0000256" key="6">
    <source>
        <dbReference type="ARBA" id="ARBA00022833"/>
    </source>
</evidence>
<keyword evidence="9" id="KW-0804">Transcription</keyword>
<evidence type="ECO:0000256" key="12">
    <source>
        <dbReference type="SAM" id="MobiDB-lite"/>
    </source>
</evidence>
<organism evidence="14 15">
    <name type="scientific">Penaeus vannamei</name>
    <name type="common">Whiteleg shrimp</name>
    <name type="synonym">Litopenaeus vannamei</name>
    <dbReference type="NCBI Taxonomy" id="6689"/>
    <lineage>
        <taxon>Eukaryota</taxon>
        <taxon>Metazoa</taxon>
        <taxon>Ecdysozoa</taxon>
        <taxon>Arthropoda</taxon>
        <taxon>Crustacea</taxon>
        <taxon>Multicrustacea</taxon>
        <taxon>Malacostraca</taxon>
        <taxon>Eumalacostraca</taxon>
        <taxon>Eucarida</taxon>
        <taxon>Decapoda</taxon>
        <taxon>Dendrobranchiata</taxon>
        <taxon>Penaeoidea</taxon>
        <taxon>Penaeidae</taxon>
        <taxon>Penaeus</taxon>
    </lineage>
</organism>
<sequence length="149" mass="17229">MLIGKKKVTVAFCFDDRWRPGERQRPRRTHDDPHPLPPSPLPPSPPAPLPPSSFHPLHRLSLLHHPPLPTGPNPHHCPYCVYTTVRKSDLVKHVRTHTGERPFSCPDCQHQFTQSSALKTHMRIVHKQDKLYFCEYCHVRFQQRTGACV</sequence>
<keyword evidence="5 11" id="KW-0863">Zinc-finger</keyword>
<evidence type="ECO:0000256" key="7">
    <source>
        <dbReference type="ARBA" id="ARBA00023015"/>
    </source>
</evidence>
<proteinExistence type="inferred from homology"/>
<evidence type="ECO:0000256" key="3">
    <source>
        <dbReference type="ARBA" id="ARBA00022723"/>
    </source>
</evidence>
<feature type="domain" description="C2H2-type" evidence="13">
    <location>
        <begin position="75"/>
        <end position="102"/>
    </location>
</feature>
<evidence type="ECO:0000256" key="2">
    <source>
        <dbReference type="ARBA" id="ARBA00006991"/>
    </source>
</evidence>
<evidence type="ECO:0000313" key="15">
    <source>
        <dbReference type="Proteomes" id="UP000283509"/>
    </source>
</evidence>
<evidence type="ECO:0000256" key="1">
    <source>
        <dbReference type="ARBA" id="ARBA00004123"/>
    </source>
</evidence>
<comment type="subcellular location">
    <subcellularLocation>
        <location evidence="1">Nucleus</location>
    </subcellularLocation>
</comment>
<feature type="compositionally biased region" description="Pro residues" evidence="12">
    <location>
        <begin position="35"/>
        <end position="53"/>
    </location>
</feature>
<keyword evidence="4" id="KW-0677">Repeat</keyword>
<comment type="similarity">
    <text evidence="2">Belongs to the krueppel C2H2-type zinc-finger protein family.</text>
</comment>
<keyword evidence="6" id="KW-0862">Zinc</keyword>
<dbReference type="AlphaFoldDB" id="A0A3R7MHF0"/>
<protein>
    <recommendedName>
        <fullName evidence="13">C2H2-type domain-containing protein</fullName>
    </recommendedName>
</protein>
<evidence type="ECO:0000256" key="11">
    <source>
        <dbReference type="PROSITE-ProRule" id="PRU00042"/>
    </source>
</evidence>
<gene>
    <name evidence="14" type="ORF">C7M84_024225</name>
</gene>
<evidence type="ECO:0000256" key="9">
    <source>
        <dbReference type="ARBA" id="ARBA00023163"/>
    </source>
</evidence>
<dbReference type="GO" id="GO:0010468">
    <property type="term" value="P:regulation of gene expression"/>
    <property type="evidence" value="ECO:0007669"/>
    <property type="project" value="TreeGrafter"/>
</dbReference>